<keyword evidence="2 7" id="KW-0645">Protease</keyword>
<proteinExistence type="inferred from homology"/>
<reference evidence="7 8" key="1">
    <citation type="submission" date="2024-03" db="EMBL/GenBank/DDBJ databases">
        <title>Human intestinal bacterial collection.</title>
        <authorList>
            <person name="Pauvert C."/>
            <person name="Hitch T.C.A."/>
            <person name="Clavel T."/>
        </authorList>
    </citation>
    <scope>NUCLEOTIDE SEQUENCE [LARGE SCALE GENOMIC DNA]</scope>
    <source>
        <strain evidence="7 8">CLA-AA-H192</strain>
    </source>
</reference>
<comment type="caution">
    <text evidence="7">The sequence shown here is derived from an EMBL/GenBank/DDBJ whole genome shotgun (WGS) entry which is preliminary data.</text>
</comment>
<dbReference type="InterPro" id="IPR007422">
    <property type="entry name" value="Peptidase_Prp"/>
</dbReference>
<name>A0ABV1G7P2_9FIRM</name>
<dbReference type="Pfam" id="PF04327">
    <property type="entry name" value="Peptidase_Prp"/>
    <property type="match status" value="1"/>
</dbReference>
<dbReference type="PANTHER" id="PTHR39178">
    <property type="entry name" value="HYPOTHETICAL RIBOSOME-ASSOCIATED PROTEIN"/>
    <property type="match status" value="1"/>
</dbReference>
<evidence type="ECO:0000256" key="3">
    <source>
        <dbReference type="ARBA" id="ARBA00022801"/>
    </source>
</evidence>
<comment type="similarity">
    <text evidence="5">Belongs to the Prp family.</text>
</comment>
<evidence type="ECO:0000256" key="1">
    <source>
        <dbReference type="ARBA" id="ARBA00022517"/>
    </source>
</evidence>
<dbReference type="CDD" id="cd16332">
    <property type="entry name" value="Prp-like"/>
    <property type="match status" value="1"/>
</dbReference>
<evidence type="ECO:0000313" key="7">
    <source>
        <dbReference type="EMBL" id="MEQ2511396.1"/>
    </source>
</evidence>
<sequence length="107" mass="11562">MTKVEIFNHDGRIHGFSVSGHSGYAEEGSDIVCAAVSAAVTFAECTINDVLGNHANTKVKEEEPRITLTLPAACDDEDAVQAVLTGFLLTVCSLRDNYPEYIEVMEV</sequence>
<dbReference type="InterPro" id="IPR036764">
    <property type="entry name" value="Peptidase_Prp_sf"/>
</dbReference>
<keyword evidence="4" id="KW-0788">Thiol protease</keyword>
<evidence type="ECO:0000256" key="4">
    <source>
        <dbReference type="ARBA" id="ARBA00022807"/>
    </source>
</evidence>
<evidence type="ECO:0000256" key="5">
    <source>
        <dbReference type="ARBA" id="ARBA00044503"/>
    </source>
</evidence>
<dbReference type="GO" id="GO:0008233">
    <property type="term" value="F:peptidase activity"/>
    <property type="evidence" value="ECO:0007669"/>
    <property type="project" value="UniProtKB-KW"/>
</dbReference>
<dbReference type="Proteomes" id="UP001491552">
    <property type="component" value="Unassembled WGS sequence"/>
</dbReference>
<organism evidence="7 8">
    <name type="scientific">Faecousia intestinalis</name>
    <dbReference type="NCBI Taxonomy" id="3133167"/>
    <lineage>
        <taxon>Bacteria</taxon>
        <taxon>Bacillati</taxon>
        <taxon>Bacillota</taxon>
        <taxon>Clostridia</taxon>
        <taxon>Eubacteriales</taxon>
        <taxon>Oscillospiraceae</taxon>
        <taxon>Faecousia</taxon>
    </lineage>
</organism>
<dbReference type="Gene3D" id="3.30.70.1490">
    <property type="entry name" value="Cysteine protease Prp"/>
    <property type="match status" value="1"/>
</dbReference>
<protein>
    <recommendedName>
        <fullName evidence="6">Ribosomal processing cysteine protease Prp</fullName>
    </recommendedName>
</protein>
<gene>
    <name evidence="7" type="ORF">WMO66_09075</name>
</gene>
<accession>A0ABV1G7P2</accession>
<evidence type="ECO:0000313" key="8">
    <source>
        <dbReference type="Proteomes" id="UP001491552"/>
    </source>
</evidence>
<keyword evidence="8" id="KW-1185">Reference proteome</keyword>
<dbReference type="PANTHER" id="PTHR39178:SF1">
    <property type="entry name" value="RIBOSOMAL-PROCESSING CYSTEINE PROTEASE PRP"/>
    <property type="match status" value="1"/>
</dbReference>
<dbReference type="RefSeq" id="WP_349136090.1">
    <property type="nucleotide sequence ID" value="NZ_JBBMFF010000229.1"/>
</dbReference>
<evidence type="ECO:0000256" key="2">
    <source>
        <dbReference type="ARBA" id="ARBA00022670"/>
    </source>
</evidence>
<dbReference type="SUPFAM" id="SSF118010">
    <property type="entry name" value="TM1457-like"/>
    <property type="match status" value="1"/>
</dbReference>
<dbReference type="GO" id="GO:0006508">
    <property type="term" value="P:proteolysis"/>
    <property type="evidence" value="ECO:0007669"/>
    <property type="project" value="UniProtKB-KW"/>
</dbReference>
<dbReference type="EMBL" id="JBBMFF010000229">
    <property type="protein sequence ID" value="MEQ2511396.1"/>
    <property type="molecule type" value="Genomic_DNA"/>
</dbReference>
<keyword evidence="3" id="KW-0378">Hydrolase</keyword>
<keyword evidence="1" id="KW-0690">Ribosome biogenesis</keyword>
<evidence type="ECO:0000256" key="6">
    <source>
        <dbReference type="ARBA" id="ARBA00044538"/>
    </source>
</evidence>